<dbReference type="AlphaFoldDB" id="A0A0F9QXV8"/>
<proteinExistence type="predicted"/>
<sequence length="52" mass="6130">MTLEDFLHQRYMYGGEVWKLGDIIIDLQNNLPNQRAVDMYLIGLLHNQKPIT</sequence>
<gene>
    <name evidence="1" type="ORF">LCGC14_0664250</name>
</gene>
<protein>
    <submittedName>
        <fullName evidence="1">Uncharacterized protein</fullName>
    </submittedName>
</protein>
<organism evidence="1">
    <name type="scientific">marine sediment metagenome</name>
    <dbReference type="NCBI Taxonomy" id="412755"/>
    <lineage>
        <taxon>unclassified sequences</taxon>
        <taxon>metagenomes</taxon>
        <taxon>ecological metagenomes</taxon>
    </lineage>
</organism>
<accession>A0A0F9QXV8</accession>
<name>A0A0F9QXV8_9ZZZZ</name>
<dbReference type="EMBL" id="LAZR01001283">
    <property type="protein sequence ID" value="KKN47319.1"/>
    <property type="molecule type" value="Genomic_DNA"/>
</dbReference>
<reference evidence="1" key="1">
    <citation type="journal article" date="2015" name="Nature">
        <title>Complex archaea that bridge the gap between prokaryotes and eukaryotes.</title>
        <authorList>
            <person name="Spang A."/>
            <person name="Saw J.H."/>
            <person name="Jorgensen S.L."/>
            <person name="Zaremba-Niedzwiedzka K."/>
            <person name="Martijn J."/>
            <person name="Lind A.E."/>
            <person name="van Eijk R."/>
            <person name="Schleper C."/>
            <person name="Guy L."/>
            <person name="Ettema T.J."/>
        </authorList>
    </citation>
    <scope>NUCLEOTIDE SEQUENCE</scope>
</reference>
<comment type="caution">
    <text evidence="1">The sequence shown here is derived from an EMBL/GenBank/DDBJ whole genome shotgun (WGS) entry which is preliminary data.</text>
</comment>
<evidence type="ECO:0000313" key="1">
    <source>
        <dbReference type="EMBL" id="KKN47319.1"/>
    </source>
</evidence>